<dbReference type="InterPro" id="IPR011257">
    <property type="entry name" value="DNA_glycosylase"/>
</dbReference>
<dbReference type="InterPro" id="IPR015254">
    <property type="entry name" value="AGOG-like"/>
</dbReference>
<dbReference type="EMBL" id="SMFV01000004">
    <property type="protein sequence ID" value="TCK04009.1"/>
    <property type="molecule type" value="Genomic_DNA"/>
</dbReference>
<dbReference type="RefSeq" id="WP_132527045.1">
    <property type="nucleotide sequence ID" value="NZ_SMFV01000004.1"/>
</dbReference>
<dbReference type="GO" id="GO:0016799">
    <property type="term" value="F:hydrolase activity, hydrolyzing N-glycosyl compounds"/>
    <property type="evidence" value="ECO:0007669"/>
    <property type="project" value="InterPro"/>
</dbReference>
<gene>
    <name evidence="1" type="ORF">CLV27_1326</name>
</gene>
<evidence type="ECO:0000313" key="1">
    <source>
        <dbReference type="EMBL" id="TCK04009.1"/>
    </source>
</evidence>
<dbReference type="SUPFAM" id="SSF48150">
    <property type="entry name" value="DNA-glycosylase"/>
    <property type="match status" value="1"/>
</dbReference>
<evidence type="ECO:0000313" key="2">
    <source>
        <dbReference type="Proteomes" id="UP000295777"/>
    </source>
</evidence>
<dbReference type="GO" id="GO:0016829">
    <property type="term" value="F:lyase activity"/>
    <property type="evidence" value="ECO:0007669"/>
    <property type="project" value="UniProtKB-KW"/>
</dbReference>
<dbReference type="GO" id="GO:0003906">
    <property type="term" value="F:DNA-(apurinic or apyrimidinic site) endonuclease activity"/>
    <property type="evidence" value="ECO:0007669"/>
    <property type="project" value="InterPro"/>
</dbReference>
<protein>
    <submittedName>
        <fullName evidence="1">DNA-(Apurinic or apyrimidinic site) lyase</fullName>
    </submittedName>
</protein>
<dbReference type="Proteomes" id="UP000295777">
    <property type="component" value="Unassembled WGS sequence"/>
</dbReference>
<comment type="caution">
    <text evidence="1">The sequence shown here is derived from an EMBL/GenBank/DDBJ whole genome shotgun (WGS) entry which is preliminary data.</text>
</comment>
<reference evidence="1 2" key="1">
    <citation type="submission" date="2019-03" db="EMBL/GenBank/DDBJ databases">
        <title>Genomic Encyclopedia of Archaeal and Bacterial Type Strains, Phase II (KMG-II): from individual species to whole genera.</title>
        <authorList>
            <person name="Goeker M."/>
        </authorList>
    </citation>
    <scope>NUCLEOTIDE SEQUENCE [LARGE SCALE GENOMIC DNA]</scope>
    <source>
        <strain evidence="1 2">DSM 24425</strain>
    </source>
</reference>
<name>A0A4R1GE48_9BACT</name>
<keyword evidence="1" id="KW-0456">Lyase</keyword>
<dbReference type="Pfam" id="PF09171">
    <property type="entry name" value="AGOG"/>
    <property type="match status" value="1"/>
</dbReference>
<organism evidence="1 2">
    <name type="scientific">Phorcysia thermohydrogeniphila</name>
    <dbReference type="NCBI Taxonomy" id="936138"/>
    <lineage>
        <taxon>Bacteria</taxon>
        <taxon>Pseudomonadati</taxon>
        <taxon>Aquificota</taxon>
        <taxon>Aquificia</taxon>
        <taxon>Desulfurobacteriales</taxon>
        <taxon>Desulfurobacteriaceae</taxon>
        <taxon>Phorcysia</taxon>
    </lineage>
</organism>
<dbReference type="GO" id="GO:0006281">
    <property type="term" value="P:DNA repair"/>
    <property type="evidence" value="ECO:0007669"/>
    <property type="project" value="InterPro"/>
</dbReference>
<proteinExistence type="predicted"/>
<dbReference type="OrthoDB" id="13643at2"/>
<sequence>MVTELLKLLKSFTEQEIALLESKDRQYRALKKLFSAIKEPELFLKLVVVNALLSYQLQMKGEDYWETFSRFFSKSPKLENFEEFLKLYNKRFLPAKLKRLKKVIRCIEKITEEKSILAFGNNLKELVRELSSCLNQKEDSKTIVFAAKMFMYGYRIAFGEEPKGADEIGIPLDSRLSKINPDKRFWEELSEKSGIPQIHLDAVFWIPAGMKEEEMKELPENLREKLEKLQQILSSG</sequence>
<accession>A0A4R1GE48</accession>
<dbReference type="Gene3D" id="1.10.340.30">
    <property type="entry name" value="Hypothetical protein, domain 2"/>
    <property type="match status" value="1"/>
</dbReference>
<dbReference type="AlphaFoldDB" id="A0A4R1GE48"/>
<keyword evidence="2" id="KW-1185">Reference proteome</keyword>